<dbReference type="InterPro" id="IPR015421">
    <property type="entry name" value="PyrdxlP-dep_Trfase_major"/>
</dbReference>
<evidence type="ECO:0000256" key="1">
    <source>
        <dbReference type="ARBA" id="ARBA00001933"/>
    </source>
</evidence>
<organism evidence="6 7">
    <name type="scientific">Rhizoctonia solani</name>
    <dbReference type="NCBI Taxonomy" id="456999"/>
    <lineage>
        <taxon>Eukaryota</taxon>
        <taxon>Fungi</taxon>
        <taxon>Dikarya</taxon>
        <taxon>Basidiomycota</taxon>
        <taxon>Agaricomycotina</taxon>
        <taxon>Agaricomycetes</taxon>
        <taxon>Cantharellales</taxon>
        <taxon>Ceratobasidiaceae</taxon>
        <taxon>Rhizoctonia</taxon>
    </lineage>
</organism>
<proteinExistence type="predicted"/>
<comment type="caution">
    <text evidence="6">The sequence shown here is derived from an EMBL/GenBank/DDBJ whole genome shotgun (WGS) entry which is preliminary data.</text>
</comment>
<evidence type="ECO:0000313" key="6">
    <source>
        <dbReference type="EMBL" id="KAF8752109.1"/>
    </source>
</evidence>
<dbReference type="GO" id="GO:0008483">
    <property type="term" value="F:transaminase activity"/>
    <property type="evidence" value="ECO:0007669"/>
    <property type="project" value="UniProtKB-KW"/>
</dbReference>
<keyword evidence="3 6" id="KW-0032">Aminotransferase</keyword>
<accession>A0A8H7I9K6</accession>
<dbReference type="PANTHER" id="PTHR11751:SF29">
    <property type="entry name" value="ALANINE TRANSAMINASE"/>
    <property type="match status" value="1"/>
</dbReference>
<sequence length="216" mass="23740">MEALLKICEEHSLMLLADEVYQANTHDPTNYPWASFKKVLRDTKSPFLLSPSIPYPRACLVNAVDEEDTLNLPTGQIGVDSLVRPPKEGDESYALWKQETDAIHAALAKRSLTMAERLNNLPGMSCAPAVGALYLFPSLHLTKNAVKAAQDAGQTPDNFYANALLDETGICAVSGTGFGQKDGEAHFRLTCLCDGVDEYVGKLEKFHLGFMEKYKD</sequence>
<evidence type="ECO:0000256" key="4">
    <source>
        <dbReference type="ARBA" id="ARBA00022679"/>
    </source>
</evidence>
<dbReference type="Proteomes" id="UP000614334">
    <property type="component" value="Unassembled WGS sequence"/>
</dbReference>
<evidence type="ECO:0000313" key="7">
    <source>
        <dbReference type="Proteomes" id="UP000614334"/>
    </source>
</evidence>
<protein>
    <submittedName>
        <fullName evidence="6">Aminotransferase class I and II</fullName>
    </submittedName>
</protein>
<dbReference type="EMBL" id="JACYCF010000016">
    <property type="protein sequence ID" value="KAF8752109.1"/>
    <property type="molecule type" value="Genomic_DNA"/>
</dbReference>
<evidence type="ECO:0000256" key="3">
    <source>
        <dbReference type="ARBA" id="ARBA00022576"/>
    </source>
</evidence>
<comment type="subunit">
    <text evidence="2">Homodimer.</text>
</comment>
<dbReference type="SUPFAM" id="SSF53383">
    <property type="entry name" value="PLP-dependent transferases"/>
    <property type="match status" value="1"/>
</dbReference>
<dbReference type="Gene3D" id="3.90.1150.10">
    <property type="entry name" value="Aspartate Aminotransferase, domain 1"/>
    <property type="match status" value="1"/>
</dbReference>
<dbReference type="InterPro" id="IPR015424">
    <property type="entry name" value="PyrdxlP-dep_Trfase"/>
</dbReference>
<evidence type="ECO:0000256" key="5">
    <source>
        <dbReference type="ARBA" id="ARBA00022898"/>
    </source>
</evidence>
<dbReference type="InterPro" id="IPR015422">
    <property type="entry name" value="PyrdxlP-dep_Trfase_small"/>
</dbReference>
<dbReference type="Gene3D" id="3.40.640.10">
    <property type="entry name" value="Type I PLP-dependent aspartate aminotransferase-like (Major domain)"/>
    <property type="match status" value="1"/>
</dbReference>
<name>A0A8H7I9K6_9AGAM</name>
<keyword evidence="5" id="KW-0663">Pyridoxal phosphate</keyword>
<dbReference type="AlphaFoldDB" id="A0A8H7I9K6"/>
<reference evidence="6" key="1">
    <citation type="submission" date="2020-09" db="EMBL/GenBank/DDBJ databases">
        <title>Comparative genome analyses of four rice-infecting Rhizoctonia solani isolates reveal extensive enrichment of homogalacturonan modification genes.</title>
        <authorList>
            <person name="Lee D.-Y."/>
            <person name="Jeon J."/>
            <person name="Kim K.-T."/>
            <person name="Cheong K."/>
            <person name="Song H."/>
            <person name="Choi G."/>
            <person name="Ko J."/>
            <person name="Opiyo S.O."/>
            <person name="Zuo S."/>
            <person name="Madhav S."/>
            <person name="Lee Y.-H."/>
            <person name="Wang G.-L."/>
        </authorList>
    </citation>
    <scope>NUCLEOTIDE SEQUENCE</scope>
    <source>
        <strain evidence="6">AG1-IA B2</strain>
    </source>
</reference>
<gene>
    <name evidence="6" type="ORF">RHS01_08015</name>
</gene>
<keyword evidence="4 6" id="KW-0808">Transferase</keyword>
<evidence type="ECO:0000256" key="2">
    <source>
        <dbReference type="ARBA" id="ARBA00011738"/>
    </source>
</evidence>
<dbReference type="FunFam" id="3.90.1150.10:FF:000151">
    <property type="entry name" value="Alanine aminotransferase 2"/>
    <property type="match status" value="1"/>
</dbReference>
<dbReference type="InterPro" id="IPR045088">
    <property type="entry name" value="ALAT1/2-like"/>
</dbReference>
<comment type="cofactor">
    <cofactor evidence="1">
        <name>pyridoxal 5'-phosphate</name>
        <dbReference type="ChEBI" id="CHEBI:597326"/>
    </cofactor>
</comment>
<dbReference type="PANTHER" id="PTHR11751">
    <property type="entry name" value="ALANINE AMINOTRANSFERASE"/>
    <property type="match status" value="1"/>
</dbReference>